<evidence type="ECO:0000256" key="2">
    <source>
        <dbReference type="SAM" id="MobiDB-lite"/>
    </source>
</evidence>
<evidence type="ECO:0000313" key="4">
    <source>
        <dbReference type="EMBL" id="KAF7990356.1"/>
    </source>
</evidence>
<dbReference type="PANTHER" id="PTHR19444:SF11">
    <property type="entry name" value="UNC93-LIKE PROTEIN"/>
    <property type="match status" value="1"/>
</dbReference>
<feature type="compositionally biased region" description="Basic and acidic residues" evidence="2">
    <location>
        <begin position="9"/>
        <end position="19"/>
    </location>
</feature>
<evidence type="ECO:0000256" key="1">
    <source>
        <dbReference type="ARBA" id="ARBA00009172"/>
    </source>
</evidence>
<reference evidence="4 5" key="1">
    <citation type="submission" date="2020-08" db="EMBL/GenBank/DDBJ databases">
        <title>Aphidius gifuensis genome sequencing and assembly.</title>
        <authorList>
            <person name="Du Z."/>
        </authorList>
    </citation>
    <scope>NUCLEOTIDE SEQUENCE [LARGE SCALE GENOMIC DNA]</scope>
    <source>
        <strain evidence="4">YNYX2018</strain>
        <tissue evidence="4">Adults</tissue>
    </source>
</reference>
<dbReference type="InterPro" id="IPR036259">
    <property type="entry name" value="MFS_trans_sf"/>
</dbReference>
<feature type="region of interest" description="Disordered" evidence="2">
    <location>
        <begin position="1"/>
        <end position="53"/>
    </location>
</feature>
<feature type="transmembrane region" description="Helical" evidence="3">
    <location>
        <begin position="538"/>
        <end position="555"/>
    </location>
</feature>
<organism evidence="4 5">
    <name type="scientific">Aphidius gifuensis</name>
    <name type="common">Parasitoid wasp</name>
    <dbReference type="NCBI Taxonomy" id="684658"/>
    <lineage>
        <taxon>Eukaryota</taxon>
        <taxon>Metazoa</taxon>
        <taxon>Ecdysozoa</taxon>
        <taxon>Arthropoda</taxon>
        <taxon>Hexapoda</taxon>
        <taxon>Insecta</taxon>
        <taxon>Pterygota</taxon>
        <taxon>Neoptera</taxon>
        <taxon>Endopterygota</taxon>
        <taxon>Hymenoptera</taxon>
        <taxon>Apocrita</taxon>
        <taxon>Ichneumonoidea</taxon>
        <taxon>Braconidae</taxon>
        <taxon>Aphidiinae</taxon>
        <taxon>Aphidius</taxon>
    </lineage>
</organism>
<keyword evidence="3" id="KW-1133">Transmembrane helix</keyword>
<protein>
    <recommendedName>
        <fullName evidence="6">UNC93-like protein</fullName>
    </recommendedName>
</protein>
<name>A0A834XP74_APHGI</name>
<comment type="caution">
    <text evidence="4">The sequence shown here is derived from an EMBL/GenBank/DDBJ whole genome shotgun (WGS) entry which is preliminary data.</text>
</comment>
<sequence length="569" mass="62227">MGSLPNLHELSRDKLDSPVHRPAPIGGYGPVRLPPQPPLLAHTNRRARSSGHHHALWHDNDAMLEHMTAYSPISCRSARASVLPCRRRESMTSSAGASSVRRLIAAVRTTPSGPRPPKKIIIRHCAALLLGHMTISAASLPLFPLQAGLFAFNYHLGPLLPATLYATATLTSCFSPIIVQKIGTNLAVIIGHLVTTIFVGTHFYPKWYILLPSYALLGICTSPSIIARTSHVNISATNLNVVCMDIEDPDETRRDCILRRINRALKLAEDMGLAIGCLIAVIVVKMIDSPSTRLAEDEIEYTCGAEYCPEELYFYNETQLSLNLTTGTSKLLISIYLGLGILAFGISCAFLDSRLKEPKNINDKLTIDAHIKSIKQSFQDPKLQLATPLALFVGLEQGFIIGDYTEAYVACALGGALTVALSFLSFALLQGVAGVTLSMLLRHIRRYFVVAVGLAFHTCLLLALVTWRPTGDDPALFNVISAAWGVCNAIWESLIYTLLMGLYPCSWQGPLATSLFWKWLGLFLSFGLHGLVCTRLRVLGLASMLILSVVPYTWLEIKLAKRGKCIGSL</sequence>
<gene>
    <name evidence="4" type="ORF">HCN44_000161</name>
</gene>
<dbReference type="OrthoDB" id="10010517at2759"/>
<keyword evidence="3" id="KW-0472">Membrane</keyword>
<feature type="transmembrane region" description="Helical" evidence="3">
    <location>
        <begin position="209"/>
        <end position="227"/>
    </location>
</feature>
<feature type="transmembrane region" description="Helical" evidence="3">
    <location>
        <begin position="515"/>
        <end position="532"/>
    </location>
</feature>
<feature type="transmembrane region" description="Helical" evidence="3">
    <location>
        <begin position="125"/>
        <end position="147"/>
    </location>
</feature>
<keyword evidence="3" id="KW-0812">Transmembrane</keyword>
<dbReference type="AlphaFoldDB" id="A0A834XP74"/>
<evidence type="ECO:0008006" key="6">
    <source>
        <dbReference type="Google" id="ProtNLM"/>
    </source>
</evidence>
<dbReference type="GO" id="GO:0055120">
    <property type="term" value="C:striated muscle dense body"/>
    <property type="evidence" value="ECO:0007669"/>
    <property type="project" value="TreeGrafter"/>
</dbReference>
<dbReference type="PANTHER" id="PTHR19444">
    <property type="entry name" value="UNC-93 RELATED"/>
    <property type="match status" value="1"/>
</dbReference>
<feature type="transmembrane region" description="Helical" evidence="3">
    <location>
        <begin position="331"/>
        <end position="351"/>
    </location>
</feature>
<dbReference type="GO" id="GO:0005886">
    <property type="term" value="C:plasma membrane"/>
    <property type="evidence" value="ECO:0007669"/>
    <property type="project" value="TreeGrafter"/>
</dbReference>
<feature type="transmembrane region" description="Helical" evidence="3">
    <location>
        <begin position="267"/>
        <end position="287"/>
    </location>
</feature>
<evidence type="ECO:0000313" key="5">
    <source>
        <dbReference type="Proteomes" id="UP000639338"/>
    </source>
</evidence>
<dbReference type="GO" id="GO:0043266">
    <property type="term" value="P:regulation of potassium ion transport"/>
    <property type="evidence" value="ECO:0007669"/>
    <property type="project" value="TreeGrafter"/>
</dbReference>
<feature type="transmembrane region" description="Helical" evidence="3">
    <location>
        <begin position="186"/>
        <end position="203"/>
    </location>
</feature>
<dbReference type="GO" id="GO:0006937">
    <property type="term" value="P:regulation of muscle contraction"/>
    <property type="evidence" value="ECO:0007669"/>
    <property type="project" value="TreeGrafter"/>
</dbReference>
<feature type="transmembrane region" description="Helical" evidence="3">
    <location>
        <begin position="159"/>
        <end position="179"/>
    </location>
</feature>
<dbReference type="Proteomes" id="UP000639338">
    <property type="component" value="Unassembled WGS sequence"/>
</dbReference>
<evidence type="ECO:0000256" key="3">
    <source>
        <dbReference type="SAM" id="Phobius"/>
    </source>
</evidence>
<dbReference type="SUPFAM" id="SSF103473">
    <property type="entry name" value="MFS general substrate transporter"/>
    <property type="match status" value="1"/>
</dbReference>
<comment type="similarity">
    <text evidence="1">Belongs to the unc-93 family.</text>
</comment>
<feature type="transmembrane region" description="Helical" evidence="3">
    <location>
        <begin position="479"/>
        <end position="503"/>
    </location>
</feature>
<feature type="transmembrane region" description="Helical" evidence="3">
    <location>
        <begin position="447"/>
        <end position="467"/>
    </location>
</feature>
<accession>A0A834XP74</accession>
<proteinExistence type="inferred from homology"/>
<dbReference type="InterPro" id="IPR051951">
    <property type="entry name" value="UNC-93_regulatory"/>
</dbReference>
<dbReference type="GO" id="GO:0015459">
    <property type="term" value="F:potassium channel regulator activity"/>
    <property type="evidence" value="ECO:0007669"/>
    <property type="project" value="TreeGrafter"/>
</dbReference>
<feature type="transmembrane region" description="Helical" evidence="3">
    <location>
        <begin position="407"/>
        <end position="435"/>
    </location>
</feature>
<keyword evidence="5" id="KW-1185">Reference proteome</keyword>
<feature type="compositionally biased region" description="Basic residues" evidence="2">
    <location>
        <begin position="43"/>
        <end position="53"/>
    </location>
</feature>
<dbReference type="EMBL" id="JACMRX010000004">
    <property type="protein sequence ID" value="KAF7990356.1"/>
    <property type="molecule type" value="Genomic_DNA"/>
</dbReference>